<feature type="signal peptide" evidence="1">
    <location>
        <begin position="1"/>
        <end position="21"/>
    </location>
</feature>
<sequence>MKSYIILILTLLTFGAENLNAQTTENIQKTEQVIHKKGKYALLVMKVQHLKAAIQTGIEFKTKSRKIDFQIVSCGELAKEISLDKALQNLIHNAVNQHGLKILVCGLSITQFKVDKTLLPEETHLTENGLIYMFGLQEQEYKTVIL</sequence>
<dbReference type="EMBL" id="FMTY01000004">
    <property type="protein sequence ID" value="SCX13275.1"/>
    <property type="molecule type" value="Genomic_DNA"/>
</dbReference>
<reference evidence="2 3" key="1">
    <citation type="submission" date="2016-10" db="EMBL/GenBank/DDBJ databases">
        <authorList>
            <person name="de Groot N.N."/>
        </authorList>
    </citation>
    <scope>NUCLEOTIDE SEQUENCE [LARGE SCALE GENOMIC DNA]</scope>
    <source>
        <strain evidence="2 3">CGMCC 1.3801</strain>
    </source>
</reference>
<evidence type="ECO:0000313" key="3">
    <source>
        <dbReference type="Proteomes" id="UP000182124"/>
    </source>
</evidence>
<dbReference type="InterPro" id="IPR027396">
    <property type="entry name" value="DsrEFH-like"/>
</dbReference>
<accession>A0A1G4VY79</accession>
<gene>
    <name evidence="2" type="ORF">SAMN02927925_01935</name>
</gene>
<evidence type="ECO:0000256" key="1">
    <source>
        <dbReference type="SAM" id="SignalP"/>
    </source>
</evidence>
<dbReference type="AlphaFoldDB" id="A0A1G4VY79"/>
<proteinExistence type="predicted"/>
<feature type="chain" id="PRO_5010252359" description="DsrE/DsrF-like family protein" evidence="1">
    <location>
        <begin position="22"/>
        <end position="146"/>
    </location>
</feature>
<dbReference type="Gene3D" id="3.40.1260.10">
    <property type="entry name" value="DsrEFH-like"/>
    <property type="match status" value="1"/>
</dbReference>
<dbReference type="eggNOG" id="COG1416">
    <property type="taxonomic scope" value="Bacteria"/>
</dbReference>
<name>A0A1G4VY79_9FLAO</name>
<dbReference type="RefSeq" id="WP_023576050.1">
    <property type="nucleotide sequence ID" value="NZ_CBCSBQ010000001.1"/>
</dbReference>
<evidence type="ECO:0008006" key="4">
    <source>
        <dbReference type="Google" id="ProtNLM"/>
    </source>
</evidence>
<protein>
    <recommendedName>
        <fullName evidence="4">DsrE/DsrF-like family protein</fullName>
    </recommendedName>
</protein>
<evidence type="ECO:0000313" key="2">
    <source>
        <dbReference type="EMBL" id="SCX13275.1"/>
    </source>
</evidence>
<organism evidence="2 3">
    <name type="scientific">Flavobacterium saliperosum</name>
    <dbReference type="NCBI Taxonomy" id="329186"/>
    <lineage>
        <taxon>Bacteria</taxon>
        <taxon>Pseudomonadati</taxon>
        <taxon>Bacteroidota</taxon>
        <taxon>Flavobacteriia</taxon>
        <taxon>Flavobacteriales</taxon>
        <taxon>Flavobacteriaceae</taxon>
        <taxon>Flavobacterium</taxon>
    </lineage>
</organism>
<keyword evidence="1" id="KW-0732">Signal</keyword>
<dbReference type="SUPFAM" id="SSF75169">
    <property type="entry name" value="DsrEFH-like"/>
    <property type="match status" value="1"/>
</dbReference>
<dbReference type="STRING" id="329186.SAMN02927925_01935"/>
<dbReference type="Proteomes" id="UP000182124">
    <property type="component" value="Unassembled WGS sequence"/>
</dbReference>